<evidence type="ECO:0000256" key="2">
    <source>
        <dbReference type="SAM" id="Phobius"/>
    </source>
</evidence>
<dbReference type="HOGENOM" id="CLU_106810_1_0_1"/>
<organism evidence="3 4">
    <name type="scientific">Naumovozyma castellii</name>
    <name type="common">Yeast</name>
    <name type="synonym">Saccharomyces castellii</name>
    <dbReference type="NCBI Taxonomy" id="27288"/>
    <lineage>
        <taxon>Eukaryota</taxon>
        <taxon>Fungi</taxon>
        <taxon>Dikarya</taxon>
        <taxon>Ascomycota</taxon>
        <taxon>Saccharomycotina</taxon>
        <taxon>Saccharomycetes</taxon>
        <taxon>Saccharomycetales</taxon>
        <taxon>Saccharomycetaceae</taxon>
        <taxon>Naumovozyma</taxon>
    </lineage>
</organism>
<keyword evidence="2" id="KW-0472">Membrane</keyword>
<gene>
    <name evidence="3" type="primary">NCAS0H03090</name>
    <name evidence="3" type="ordered locus">NCAS_0H03090</name>
</gene>
<feature type="region of interest" description="Disordered" evidence="1">
    <location>
        <begin position="81"/>
        <end position="234"/>
    </location>
</feature>
<feature type="transmembrane region" description="Helical" evidence="2">
    <location>
        <begin position="38"/>
        <end position="57"/>
    </location>
</feature>
<dbReference type="GeneID" id="96905296"/>
<evidence type="ECO:0000313" key="4">
    <source>
        <dbReference type="Proteomes" id="UP000001640"/>
    </source>
</evidence>
<keyword evidence="2" id="KW-0812">Transmembrane</keyword>
<dbReference type="EMBL" id="HE576759">
    <property type="protein sequence ID" value="CCC71619.1"/>
    <property type="molecule type" value="Genomic_DNA"/>
</dbReference>
<dbReference type="RefSeq" id="XP_003677966.1">
    <property type="nucleotide sequence ID" value="XM_003677918.1"/>
</dbReference>
<evidence type="ECO:0000256" key="1">
    <source>
        <dbReference type="SAM" id="MobiDB-lite"/>
    </source>
</evidence>
<feature type="compositionally biased region" description="Basic and acidic residues" evidence="1">
    <location>
        <begin position="110"/>
        <end position="120"/>
    </location>
</feature>
<feature type="compositionally biased region" description="Low complexity" evidence="1">
    <location>
        <begin position="151"/>
        <end position="165"/>
    </location>
</feature>
<sequence length="234" mass="25458">MQGGIRRKKDVLPRYKTGHGKYSPRKNTGFLTTPMKKIIAYCMLLGLLYLVLNLAFADSRQATTLELDDVNLSALLEDTSIPVKGSGSGSGSEAGSGKKKSILDSSNNDHPAKVPKEKFNNEVAMQQEVKNLENDLKPKVASPKADQKNLGAAAAGAGAPAAAAGSKQQDSNKIDNEKAPSEHPAKEVLKEEQEKSTEKNAKVKQETKEELENQKKLKLEKLQEDVAKEEKFVD</sequence>
<evidence type="ECO:0000313" key="3">
    <source>
        <dbReference type="EMBL" id="CCC71619.1"/>
    </source>
</evidence>
<dbReference type="InParanoid" id="G0VJE0"/>
<feature type="compositionally biased region" description="Basic and acidic residues" evidence="1">
    <location>
        <begin position="170"/>
        <end position="234"/>
    </location>
</feature>
<feature type="region of interest" description="Disordered" evidence="1">
    <location>
        <begin position="1"/>
        <end position="20"/>
    </location>
</feature>
<dbReference type="STRING" id="1064592.G0VJE0"/>
<accession>G0VJE0</accession>
<keyword evidence="4" id="KW-1185">Reference proteome</keyword>
<reference key="2">
    <citation type="submission" date="2011-08" db="EMBL/GenBank/DDBJ databases">
        <title>Genome sequence of Naumovozyma castellii.</title>
        <authorList>
            <person name="Gordon J.L."/>
            <person name="Armisen D."/>
            <person name="Proux-Wera E."/>
            <person name="OhEigeartaigh S.S."/>
            <person name="Byrne K.P."/>
            <person name="Wolfe K.H."/>
        </authorList>
    </citation>
    <scope>NUCLEOTIDE SEQUENCE</scope>
    <source>
        <strain>Type strain:CBS 4309</strain>
    </source>
</reference>
<reference evidence="3 4" key="1">
    <citation type="journal article" date="2011" name="Proc. Natl. Acad. Sci. U.S.A.">
        <title>Evolutionary erosion of yeast sex chromosomes by mating-type switching accidents.</title>
        <authorList>
            <person name="Gordon J.L."/>
            <person name="Armisen D."/>
            <person name="Proux-Wera E."/>
            <person name="Oheigeartaigh S.S."/>
            <person name="Byrne K.P."/>
            <person name="Wolfe K.H."/>
        </authorList>
    </citation>
    <scope>NUCLEOTIDE SEQUENCE [LARGE SCALE GENOMIC DNA]</scope>
    <source>
        <strain evidence="4">ATCC 76901 / BCRC 22586 / CBS 4309 / NBRC 1992 / NRRL Y-12630</strain>
    </source>
</reference>
<keyword evidence="2" id="KW-1133">Transmembrane helix</keyword>
<dbReference type="Proteomes" id="UP000001640">
    <property type="component" value="Chromosome 8"/>
</dbReference>
<dbReference type="AlphaFoldDB" id="G0VJE0"/>
<dbReference type="eggNOG" id="ENOG502S7JJ">
    <property type="taxonomic scope" value="Eukaryota"/>
</dbReference>
<protein>
    <submittedName>
        <fullName evidence="3">Uncharacterized protein</fullName>
    </submittedName>
</protein>
<dbReference type="OrthoDB" id="4069445at2759"/>
<dbReference type="KEGG" id="ncs:NCAS_0H03090"/>
<dbReference type="FunCoup" id="G0VJE0">
    <property type="interactions" value="35"/>
</dbReference>
<proteinExistence type="predicted"/>
<name>G0VJE0_NAUCA</name>